<dbReference type="Proteomes" id="UP000257039">
    <property type="component" value="Unassembled WGS sequence"/>
</dbReference>
<protein>
    <submittedName>
        <fullName evidence="1">Uncharacterized protein</fullName>
    </submittedName>
</protein>
<sequence length="121" mass="13914">MTLKMVKDGMAEGGFPGESLESIRSISAHEFSSKFLIYILKLTEERIKYTEVEILDGEVREQETVHIIMRASTKGLKKNWLSTKLVVASFKQDEKVWKLLSPAEIQGLVNFYRAKYSLKQE</sequence>
<name>A0A4P9VPB3_9GAMM</name>
<comment type="caution">
    <text evidence="1">The sequence shown here is derived from an EMBL/GenBank/DDBJ whole genome shotgun (WGS) entry which is preliminary data.</text>
</comment>
<evidence type="ECO:0000313" key="1">
    <source>
        <dbReference type="EMBL" id="RDH44766.1"/>
    </source>
</evidence>
<reference evidence="1 2" key="1">
    <citation type="submission" date="2017-04" db="EMBL/GenBank/DDBJ databases">
        <title>Draft genome sequence of Zooshikella ganghwensis VG4 isolated from Red Sea sediments.</title>
        <authorList>
            <person name="Rehman Z."/>
            <person name="Alam I."/>
            <person name="Kamau A."/>
            <person name="Bajic V."/>
            <person name="Leiknes T."/>
        </authorList>
    </citation>
    <scope>NUCLEOTIDE SEQUENCE [LARGE SCALE GENOMIC DNA]</scope>
    <source>
        <strain evidence="1 2">VG4</strain>
    </source>
</reference>
<dbReference type="AlphaFoldDB" id="A0A4P9VPB3"/>
<organism evidence="1 2">
    <name type="scientific">Zooshikella ganghwensis</name>
    <dbReference type="NCBI Taxonomy" id="202772"/>
    <lineage>
        <taxon>Bacteria</taxon>
        <taxon>Pseudomonadati</taxon>
        <taxon>Pseudomonadota</taxon>
        <taxon>Gammaproteobacteria</taxon>
        <taxon>Oceanospirillales</taxon>
        <taxon>Zooshikellaceae</taxon>
        <taxon>Zooshikella</taxon>
    </lineage>
</organism>
<keyword evidence="2" id="KW-1185">Reference proteome</keyword>
<evidence type="ECO:0000313" key="2">
    <source>
        <dbReference type="Proteomes" id="UP000257039"/>
    </source>
</evidence>
<dbReference type="EMBL" id="NDXW01000001">
    <property type="protein sequence ID" value="RDH44766.1"/>
    <property type="molecule type" value="Genomic_DNA"/>
</dbReference>
<accession>A0A4P9VPB3</accession>
<dbReference type="RefSeq" id="WP_094787851.1">
    <property type="nucleotide sequence ID" value="NZ_NDXW01000001.1"/>
</dbReference>
<gene>
    <name evidence="1" type="ORF">B9G39_15730</name>
</gene>
<proteinExistence type="predicted"/>